<accession>V6TLK9</accession>
<gene>
    <name evidence="2" type="ORF">GSB_151225</name>
</gene>
<feature type="region of interest" description="Disordered" evidence="1">
    <location>
        <begin position="20"/>
        <end position="64"/>
    </location>
</feature>
<sequence>MPGFFHKELRRVWASLNVNTGARDPVDSPWRGRPCRRSRRTSTASSHTGCPTEQRRTVSRCAAC</sequence>
<dbReference type="EMBL" id="AHHH01000445">
    <property type="protein sequence ID" value="ESU39878.1"/>
    <property type="molecule type" value="Genomic_DNA"/>
</dbReference>
<dbReference type="Proteomes" id="UP000018040">
    <property type="component" value="Unassembled WGS sequence"/>
</dbReference>
<evidence type="ECO:0000313" key="2">
    <source>
        <dbReference type="EMBL" id="ESU39878.1"/>
    </source>
</evidence>
<evidence type="ECO:0000313" key="3">
    <source>
        <dbReference type="Proteomes" id="UP000018040"/>
    </source>
</evidence>
<reference evidence="2 3" key="2">
    <citation type="journal article" date="2013" name="Genome Biol. Evol.">
        <title>Genome sequencing of Giardia lamblia genotypes A2 and B isolates (DH and GS) and comparative analysis with the genomes of genotypes A1 and E (WB and Pig).</title>
        <authorList>
            <person name="Adam R.D."/>
            <person name="Dahlstrom E.W."/>
            <person name="Martens C.A."/>
            <person name="Bruno D.P."/>
            <person name="Barbian K.D."/>
            <person name="Ricklefs S.M."/>
            <person name="Hernandez M.M."/>
            <person name="Narla N.P."/>
            <person name="Patel R.B."/>
            <person name="Porcella S.F."/>
            <person name="Nash T.E."/>
        </authorList>
    </citation>
    <scope>NUCLEOTIDE SEQUENCE [LARGE SCALE GENOMIC DNA]</scope>
    <source>
        <strain evidence="2 3">GS</strain>
    </source>
</reference>
<proteinExistence type="predicted"/>
<comment type="caution">
    <text evidence="2">The sequence shown here is derived from an EMBL/GenBank/DDBJ whole genome shotgun (WGS) entry which is preliminary data.</text>
</comment>
<evidence type="ECO:0000256" key="1">
    <source>
        <dbReference type="SAM" id="MobiDB-lite"/>
    </source>
</evidence>
<organism evidence="2 3">
    <name type="scientific">Giardia intestinalis</name>
    <name type="common">Giardia lamblia</name>
    <dbReference type="NCBI Taxonomy" id="5741"/>
    <lineage>
        <taxon>Eukaryota</taxon>
        <taxon>Metamonada</taxon>
        <taxon>Diplomonadida</taxon>
        <taxon>Hexamitidae</taxon>
        <taxon>Giardiinae</taxon>
        <taxon>Giardia</taxon>
    </lineage>
</organism>
<reference evidence="3" key="1">
    <citation type="submission" date="2012-02" db="EMBL/GenBank/DDBJ databases">
        <title>Genome sequencing of Giardia lamblia Genotypes A2 and B isolates (DH and GS) and comparative analysis with the genomes of Genotypes A1 and E (WB and Pig).</title>
        <authorList>
            <person name="Adam R."/>
            <person name="Dahlstrom E."/>
            <person name="Martens C."/>
            <person name="Bruno D."/>
            <person name="Barbian K."/>
            <person name="Porcella S.F."/>
            <person name="Nash T."/>
        </authorList>
    </citation>
    <scope>NUCLEOTIDE SEQUENCE</scope>
    <source>
        <strain evidence="3">GS</strain>
    </source>
</reference>
<dbReference type="AlphaFoldDB" id="V6TLK9"/>
<name>V6TLK9_GIAIN</name>
<protein>
    <submittedName>
        <fullName evidence="2">Uncharacterized protein</fullName>
    </submittedName>
</protein>